<proteinExistence type="predicted"/>
<evidence type="ECO:0000313" key="2">
    <source>
        <dbReference type="EMBL" id="KNF08517.1"/>
    </source>
</evidence>
<dbReference type="Proteomes" id="UP000037267">
    <property type="component" value="Unassembled WGS sequence"/>
</dbReference>
<gene>
    <name evidence="2" type="ORF">CLPU_6c00030</name>
</gene>
<feature type="transmembrane region" description="Helical" evidence="1">
    <location>
        <begin position="30"/>
        <end position="50"/>
    </location>
</feature>
<keyword evidence="1" id="KW-1133">Transmembrane helix</keyword>
<organism evidence="2 3">
    <name type="scientific">Gottschalkia purinilytica</name>
    <name type="common">Clostridium purinilyticum</name>
    <dbReference type="NCBI Taxonomy" id="1503"/>
    <lineage>
        <taxon>Bacteria</taxon>
        <taxon>Bacillati</taxon>
        <taxon>Bacillota</taxon>
        <taxon>Tissierellia</taxon>
        <taxon>Tissierellales</taxon>
        <taxon>Gottschalkiaceae</taxon>
        <taxon>Gottschalkia</taxon>
    </lineage>
</organism>
<dbReference type="EMBL" id="LGSS01000006">
    <property type="protein sequence ID" value="KNF08517.1"/>
    <property type="molecule type" value="Genomic_DNA"/>
</dbReference>
<name>A0A0L0WAP4_GOTPU</name>
<dbReference type="AlphaFoldDB" id="A0A0L0WAP4"/>
<protein>
    <submittedName>
        <fullName evidence="2">Uncharacterized protein</fullName>
    </submittedName>
</protein>
<dbReference type="RefSeq" id="WP_050355046.1">
    <property type="nucleotide sequence ID" value="NZ_LGSS01000006.1"/>
</dbReference>
<keyword evidence="3" id="KW-1185">Reference proteome</keyword>
<sequence length="65" mass="7618">MKQKKLFRLMEWIGFIICLSSIFVDVREPGSVSGIFIFVGAAITFLFFILRKIIEKKEYILNCKK</sequence>
<dbReference type="OrthoDB" id="2974359at2"/>
<keyword evidence="1" id="KW-0472">Membrane</keyword>
<accession>A0A0L0WAP4</accession>
<evidence type="ECO:0000256" key="1">
    <source>
        <dbReference type="SAM" id="Phobius"/>
    </source>
</evidence>
<comment type="caution">
    <text evidence="2">The sequence shown here is derived from an EMBL/GenBank/DDBJ whole genome shotgun (WGS) entry which is preliminary data.</text>
</comment>
<evidence type="ECO:0000313" key="3">
    <source>
        <dbReference type="Proteomes" id="UP000037267"/>
    </source>
</evidence>
<feature type="transmembrane region" description="Helical" evidence="1">
    <location>
        <begin position="7"/>
        <end position="24"/>
    </location>
</feature>
<keyword evidence="1" id="KW-0812">Transmembrane</keyword>
<reference evidence="3" key="1">
    <citation type="submission" date="2015-07" db="EMBL/GenBank/DDBJ databases">
        <title>Draft genome sequence of the purine-degrading Gottschalkia purinilyticum DSM 1384 (formerly Clostridium purinilyticum).</title>
        <authorList>
            <person name="Poehlein A."/>
            <person name="Schiel-Bengelsdorf B."/>
            <person name="Bengelsdorf F.R."/>
            <person name="Daniel R."/>
            <person name="Duerre P."/>
        </authorList>
    </citation>
    <scope>NUCLEOTIDE SEQUENCE [LARGE SCALE GENOMIC DNA]</scope>
    <source>
        <strain evidence="3">DSM 1384</strain>
    </source>
</reference>